<gene>
    <name evidence="4" type="ORF">M437DRAFT_76049</name>
</gene>
<dbReference type="InterPro" id="IPR052982">
    <property type="entry name" value="SRP1/TIP1-like"/>
</dbReference>
<dbReference type="EMBL" id="KL584836">
    <property type="protein sequence ID" value="KEQ61879.1"/>
    <property type="molecule type" value="Genomic_DNA"/>
</dbReference>
<dbReference type="Pfam" id="PF10342">
    <property type="entry name" value="Kre9_KNH"/>
    <property type="match status" value="1"/>
</dbReference>
<evidence type="ECO:0000313" key="4">
    <source>
        <dbReference type="EMBL" id="KEQ61879.1"/>
    </source>
</evidence>
<dbReference type="InterPro" id="IPR018466">
    <property type="entry name" value="Kre9/Knh1-like_N"/>
</dbReference>
<name>A0A074VRM8_AURM1</name>
<dbReference type="PANTHER" id="PTHR40633:SF1">
    <property type="entry name" value="GPI ANCHORED SERINE-THREONINE RICH PROTEIN (AFU_ORTHOLOGUE AFUA_1G03630)"/>
    <property type="match status" value="1"/>
</dbReference>
<dbReference type="AlphaFoldDB" id="A0A074VRM8"/>
<evidence type="ECO:0000259" key="3">
    <source>
        <dbReference type="Pfam" id="PF10342"/>
    </source>
</evidence>
<dbReference type="HOGENOM" id="CLU_065618_2_1_1"/>
<dbReference type="RefSeq" id="XP_040878902.1">
    <property type="nucleotide sequence ID" value="XM_041026541.1"/>
</dbReference>
<evidence type="ECO:0000313" key="5">
    <source>
        <dbReference type="Proteomes" id="UP000030672"/>
    </source>
</evidence>
<feature type="signal peptide" evidence="2">
    <location>
        <begin position="1"/>
        <end position="20"/>
    </location>
</feature>
<feature type="domain" description="Yeast cell wall synthesis Kre9/Knh1-like N-terminal" evidence="3">
    <location>
        <begin position="31"/>
        <end position="115"/>
    </location>
</feature>
<evidence type="ECO:0000256" key="1">
    <source>
        <dbReference type="ARBA" id="ARBA00022729"/>
    </source>
</evidence>
<feature type="chain" id="PRO_5001700868" description="Yeast cell wall synthesis Kre9/Knh1-like N-terminal domain-containing protein" evidence="2">
    <location>
        <begin position="21"/>
        <end position="241"/>
    </location>
</feature>
<protein>
    <recommendedName>
        <fullName evidence="3">Yeast cell wall synthesis Kre9/Knh1-like N-terminal domain-containing protein</fullName>
    </recommendedName>
</protein>
<evidence type="ECO:0000256" key="2">
    <source>
        <dbReference type="SAM" id="SignalP"/>
    </source>
</evidence>
<organism evidence="4 5">
    <name type="scientific">Aureobasidium melanogenum (strain CBS 110374)</name>
    <name type="common">Aureobasidium pullulans var. melanogenum</name>
    <dbReference type="NCBI Taxonomy" id="1043003"/>
    <lineage>
        <taxon>Eukaryota</taxon>
        <taxon>Fungi</taxon>
        <taxon>Dikarya</taxon>
        <taxon>Ascomycota</taxon>
        <taxon>Pezizomycotina</taxon>
        <taxon>Dothideomycetes</taxon>
        <taxon>Dothideomycetidae</taxon>
        <taxon>Dothideales</taxon>
        <taxon>Saccotheciaceae</taxon>
        <taxon>Aureobasidium</taxon>
    </lineage>
</organism>
<dbReference type="STRING" id="1043003.A0A074VRM8"/>
<proteinExistence type="predicted"/>
<accession>A0A074VRM8</accession>
<reference evidence="4 5" key="1">
    <citation type="journal article" date="2014" name="BMC Genomics">
        <title>Genome sequencing of four Aureobasidium pullulans varieties: biotechnological potential, stress tolerance, and description of new species.</title>
        <authorList>
            <person name="Gostin Ar C."/>
            <person name="Ohm R.A."/>
            <person name="Kogej T."/>
            <person name="Sonjak S."/>
            <person name="Turk M."/>
            <person name="Zajc J."/>
            <person name="Zalar P."/>
            <person name="Grube M."/>
            <person name="Sun H."/>
            <person name="Han J."/>
            <person name="Sharma A."/>
            <person name="Chiniquy J."/>
            <person name="Ngan C.Y."/>
            <person name="Lipzen A."/>
            <person name="Barry K."/>
            <person name="Grigoriev I.V."/>
            <person name="Gunde-Cimerman N."/>
        </authorList>
    </citation>
    <scope>NUCLEOTIDE SEQUENCE [LARGE SCALE GENOMIC DNA]</scope>
    <source>
        <strain evidence="4 5">CBS 110374</strain>
    </source>
</reference>
<keyword evidence="1 2" id="KW-0732">Signal</keyword>
<sequence>MRFSTQTLVALLASPLLALAADPNGFTNSDWTGITAGKSYDIKWDPSTGGTVSLILRSGANNNLTPGVYIAQGIANSGSYTWSVPSDITRGSDYALEIVDDQDSSKVNYSSQFVIDSTNTVASSTSYISQSASASSAASSGVSSANSSASKASSSASASMSSASSSASSAASSASKSMSSAASSASSSASSASSSASKSMSSAASSASKASSSTSAAPTSTGGAMASAIPYGLLALGALAL</sequence>
<dbReference type="Proteomes" id="UP000030672">
    <property type="component" value="Unassembled WGS sequence"/>
</dbReference>
<keyword evidence="5" id="KW-1185">Reference proteome</keyword>
<dbReference type="PANTHER" id="PTHR40633">
    <property type="entry name" value="MATRIX PROTEIN, PUTATIVE (AFU_ORTHOLOGUE AFUA_8G05410)-RELATED"/>
    <property type="match status" value="1"/>
</dbReference>
<dbReference type="GeneID" id="63919914"/>